<evidence type="ECO:0000256" key="1">
    <source>
        <dbReference type="ARBA" id="ARBA00023125"/>
    </source>
</evidence>
<comment type="caution">
    <text evidence="4">The sequence shown here is derived from an EMBL/GenBank/DDBJ whole genome shotgun (WGS) entry which is preliminary data.</text>
</comment>
<protein>
    <submittedName>
        <fullName evidence="4">TetR/AcrR family transcriptional regulator</fullName>
    </submittedName>
</protein>
<gene>
    <name evidence="4" type="ORF">LQ318_13800</name>
</gene>
<dbReference type="PROSITE" id="PS01081">
    <property type="entry name" value="HTH_TETR_1"/>
    <property type="match status" value="1"/>
</dbReference>
<evidence type="ECO:0000313" key="5">
    <source>
        <dbReference type="Proteomes" id="UP001207337"/>
    </source>
</evidence>
<feature type="DNA-binding region" description="H-T-H motif" evidence="2">
    <location>
        <begin position="37"/>
        <end position="56"/>
    </location>
</feature>
<dbReference type="InterPro" id="IPR050624">
    <property type="entry name" value="HTH-type_Tx_Regulator"/>
</dbReference>
<dbReference type="EMBL" id="JAJNDC010000004">
    <property type="protein sequence ID" value="MCW9713980.1"/>
    <property type="molecule type" value="Genomic_DNA"/>
</dbReference>
<dbReference type="InterPro" id="IPR023772">
    <property type="entry name" value="DNA-bd_HTH_TetR-type_CS"/>
</dbReference>
<keyword evidence="5" id="KW-1185">Reference proteome</keyword>
<dbReference type="PROSITE" id="PS50977">
    <property type="entry name" value="HTH_TETR_2"/>
    <property type="match status" value="1"/>
</dbReference>
<proteinExistence type="predicted"/>
<dbReference type="InterPro" id="IPR001647">
    <property type="entry name" value="HTH_TetR"/>
</dbReference>
<sequence length="192" mass="21835">MSPRTPQQNEEIRQQSRKQIIDAAFELFANEGYSHTSILAIARKASVSKGLIYHYFDSKESILVAIFDQMVQIGEEMLDFPDHFTSTDKIKQVLNQTFEFIETQPGLGRLMIRLALQPDTMSTLKPKIDEVQEAQMVQHAQILEDLGYENPKLEAYELGAILDGVLLGYASQGDDYPLKEMKTKIMDDYVPS</sequence>
<dbReference type="Proteomes" id="UP001207337">
    <property type="component" value="Unassembled WGS sequence"/>
</dbReference>
<feature type="domain" description="HTH tetR-type" evidence="3">
    <location>
        <begin position="14"/>
        <end position="74"/>
    </location>
</feature>
<dbReference type="Pfam" id="PF00440">
    <property type="entry name" value="TetR_N"/>
    <property type="match status" value="1"/>
</dbReference>
<dbReference type="PRINTS" id="PR00455">
    <property type="entry name" value="HTHTETR"/>
</dbReference>
<accession>A0ABT3Q1I5</accession>
<dbReference type="Gene3D" id="1.10.357.10">
    <property type="entry name" value="Tetracycline Repressor, domain 2"/>
    <property type="match status" value="1"/>
</dbReference>
<dbReference type="SUPFAM" id="SSF46689">
    <property type="entry name" value="Homeodomain-like"/>
    <property type="match status" value="1"/>
</dbReference>
<name>A0ABT3Q1I5_9BACT</name>
<dbReference type="InterPro" id="IPR009057">
    <property type="entry name" value="Homeodomain-like_sf"/>
</dbReference>
<organism evidence="4 5">
    <name type="scientific">Fodinibius salicampi</name>
    <dbReference type="NCBI Taxonomy" id="1920655"/>
    <lineage>
        <taxon>Bacteria</taxon>
        <taxon>Pseudomonadati</taxon>
        <taxon>Balneolota</taxon>
        <taxon>Balneolia</taxon>
        <taxon>Balneolales</taxon>
        <taxon>Balneolaceae</taxon>
        <taxon>Fodinibius</taxon>
    </lineage>
</organism>
<keyword evidence="1 2" id="KW-0238">DNA-binding</keyword>
<evidence type="ECO:0000313" key="4">
    <source>
        <dbReference type="EMBL" id="MCW9713980.1"/>
    </source>
</evidence>
<evidence type="ECO:0000256" key="2">
    <source>
        <dbReference type="PROSITE-ProRule" id="PRU00335"/>
    </source>
</evidence>
<dbReference type="PANTHER" id="PTHR43479">
    <property type="entry name" value="ACREF/ENVCD OPERON REPRESSOR-RELATED"/>
    <property type="match status" value="1"/>
</dbReference>
<dbReference type="RefSeq" id="WP_265791037.1">
    <property type="nucleotide sequence ID" value="NZ_BAABRS010000004.1"/>
</dbReference>
<evidence type="ECO:0000259" key="3">
    <source>
        <dbReference type="PROSITE" id="PS50977"/>
    </source>
</evidence>
<dbReference type="PANTHER" id="PTHR43479:SF11">
    <property type="entry name" value="ACREF_ENVCD OPERON REPRESSOR-RELATED"/>
    <property type="match status" value="1"/>
</dbReference>
<reference evidence="4 5" key="1">
    <citation type="submission" date="2021-11" db="EMBL/GenBank/DDBJ databases">
        <title>Aliifidinibius sp. nov., a new bacterium isolated from saline soil.</title>
        <authorList>
            <person name="Galisteo C."/>
            <person name="De La Haba R."/>
            <person name="Sanchez-Porro C."/>
            <person name="Ventosa A."/>
        </authorList>
    </citation>
    <scope>NUCLEOTIDE SEQUENCE [LARGE SCALE GENOMIC DNA]</scope>
    <source>
        <strain evidence="4 5">KACC 190600</strain>
    </source>
</reference>